<keyword evidence="2" id="KW-0812">Transmembrane</keyword>
<accession>A0A3P7PJR2</accession>
<gene>
    <name evidence="4" type="ORF">DILT_LOCUS13552</name>
</gene>
<protein>
    <recommendedName>
        <fullName evidence="6">Protein tweety homolog</fullName>
    </recommendedName>
</protein>
<keyword evidence="5" id="KW-1185">Reference proteome</keyword>
<proteinExistence type="predicted"/>
<evidence type="ECO:0000256" key="1">
    <source>
        <dbReference type="SAM" id="Coils"/>
    </source>
</evidence>
<name>A0A3P7PJR2_DIBLA</name>
<keyword evidence="2" id="KW-0472">Membrane</keyword>
<dbReference type="EMBL" id="UYRU01070668">
    <property type="protein sequence ID" value="VDN20079.1"/>
    <property type="molecule type" value="Genomic_DNA"/>
</dbReference>
<feature type="transmembrane region" description="Helical" evidence="2">
    <location>
        <begin position="273"/>
        <end position="298"/>
    </location>
</feature>
<reference evidence="4 5" key="1">
    <citation type="submission" date="2018-11" db="EMBL/GenBank/DDBJ databases">
        <authorList>
            <consortium name="Pathogen Informatics"/>
        </authorList>
    </citation>
    <scope>NUCLEOTIDE SEQUENCE [LARGE SCALE GENOMIC DNA]</scope>
</reference>
<keyword evidence="3" id="KW-0732">Signal</keyword>
<feature type="signal peptide" evidence="3">
    <location>
        <begin position="1"/>
        <end position="20"/>
    </location>
</feature>
<evidence type="ECO:0008006" key="6">
    <source>
        <dbReference type="Google" id="ProtNLM"/>
    </source>
</evidence>
<feature type="chain" id="PRO_5018062750" description="Protein tweety homolog" evidence="3">
    <location>
        <begin position="21"/>
        <end position="351"/>
    </location>
</feature>
<sequence>MTALLLVGLAVCIGYYFGAASVVGETLANSQATDYEVIVWLGGNASSFSIGRIMEFAVSNVETFVTTSIESAKTDVNKTINTVTKNLLEVTLPDEITSLLTALMTNFKVMEILEAVDDLVYAILNATEYSDYIWKKYNLTVPTIVNNALELNFLLNSTITNCSATPSENLRNKFNPAKVVPVPSEVTLLLNRTHIQLQELKSNLDNITQHLKAVQEEVMKELESKLDLQQILSGMYDLMGSLEEQFNQITVQINSMTRKVSGYLGEYSGTAKAVIYALCLPCLLAGILFLVLLTFYLFEAIRRHLFSITGESASEGTFELIISKTITCCSVYEFLFQTLTDLVRLLKVCSS</sequence>
<feature type="coiled-coil region" evidence="1">
    <location>
        <begin position="190"/>
        <end position="217"/>
    </location>
</feature>
<dbReference type="AlphaFoldDB" id="A0A3P7PJR2"/>
<keyword evidence="1" id="KW-0175">Coiled coil</keyword>
<evidence type="ECO:0000256" key="2">
    <source>
        <dbReference type="SAM" id="Phobius"/>
    </source>
</evidence>
<evidence type="ECO:0000313" key="5">
    <source>
        <dbReference type="Proteomes" id="UP000281553"/>
    </source>
</evidence>
<evidence type="ECO:0000313" key="4">
    <source>
        <dbReference type="EMBL" id="VDN20079.1"/>
    </source>
</evidence>
<evidence type="ECO:0000256" key="3">
    <source>
        <dbReference type="SAM" id="SignalP"/>
    </source>
</evidence>
<dbReference type="Proteomes" id="UP000281553">
    <property type="component" value="Unassembled WGS sequence"/>
</dbReference>
<organism evidence="4 5">
    <name type="scientific">Dibothriocephalus latus</name>
    <name type="common">Fish tapeworm</name>
    <name type="synonym">Diphyllobothrium latum</name>
    <dbReference type="NCBI Taxonomy" id="60516"/>
    <lineage>
        <taxon>Eukaryota</taxon>
        <taxon>Metazoa</taxon>
        <taxon>Spiralia</taxon>
        <taxon>Lophotrochozoa</taxon>
        <taxon>Platyhelminthes</taxon>
        <taxon>Cestoda</taxon>
        <taxon>Eucestoda</taxon>
        <taxon>Diphyllobothriidea</taxon>
        <taxon>Diphyllobothriidae</taxon>
        <taxon>Dibothriocephalus</taxon>
    </lineage>
</organism>
<keyword evidence="2" id="KW-1133">Transmembrane helix</keyword>